<dbReference type="EMBL" id="AZIM01006928">
    <property type="protein sequence ID" value="ETE58298.1"/>
    <property type="molecule type" value="Genomic_DNA"/>
</dbReference>
<feature type="non-terminal residue" evidence="2">
    <location>
        <position position="1"/>
    </location>
</feature>
<accession>V8N9G1</accession>
<gene>
    <name evidence="2" type="primary">cshA</name>
    <name evidence="2" type="ORF">L345_15979</name>
</gene>
<proteinExistence type="predicted"/>
<dbReference type="Proteomes" id="UP000018936">
    <property type="component" value="Unassembled WGS sequence"/>
</dbReference>
<name>V8N9G1_OPHHA</name>
<dbReference type="AlphaFoldDB" id="V8N9G1"/>
<reference evidence="2 3" key="1">
    <citation type="journal article" date="2013" name="Proc. Natl. Acad. Sci. U.S.A.">
        <title>The king cobra genome reveals dynamic gene evolution and adaptation in the snake venom system.</title>
        <authorList>
            <person name="Vonk F.J."/>
            <person name="Casewell N.R."/>
            <person name="Henkel C.V."/>
            <person name="Heimberg A.M."/>
            <person name="Jansen H.J."/>
            <person name="McCleary R.J."/>
            <person name="Kerkkamp H.M."/>
            <person name="Vos R.A."/>
            <person name="Guerreiro I."/>
            <person name="Calvete J.J."/>
            <person name="Wuster W."/>
            <person name="Woods A.E."/>
            <person name="Logan J.M."/>
            <person name="Harrison R.A."/>
            <person name="Castoe T.A."/>
            <person name="de Koning A.P."/>
            <person name="Pollock D.D."/>
            <person name="Yandell M."/>
            <person name="Calderon D."/>
            <person name="Renjifo C."/>
            <person name="Currier R.B."/>
            <person name="Salgado D."/>
            <person name="Pla D."/>
            <person name="Sanz L."/>
            <person name="Hyder A.S."/>
            <person name="Ribeiro J.M."/>
            <person name="Arntzen J.W."/>
            <person name="van den Thillart G.E."/>
            <person name="Boetzer M."/>
            <person name="Pirovano W."/>
            <person name="Dirks R.P."/>
            <person name="Spaink H.P."/>
            <person name="Duboule D."/>
            <person name="McGlinn E."/>
            <person name="Kini R.M."/>
            <person name="Richardson M.K."/>
        </authorList>
    </citation>
    <scope>NUCLEOTIDE SEQUENCE</scope>
    <source>
        <tissue evidence="2">Blood</tissue>
    </source>
</reference>
<evidence type="ECO:0000313" key="2">
    <source>
        <dbReference type="EMBL" id="ETE58298.1"/>
    </source>
</evidence>
<evidence type="ECO:0000256" key="1">
    <source>
        <dbReference type="SAM" id="MobiDB-lite"/>
    </source>
</evidence>
<feature type="compositionally biased region" description="Basic and acidic residues" evidence="1">
    <location>
        <begin position="66"/>
        <end position="110"/>
    </location>
</feature>
<keyword evidence="3" id="KW-1185">Reference proteome</keyword>
<feature type="compositionally biased region" description="Basic and acidic residues" evidence="1">
    <location>
        <begin position="119"/>
        <end position="153"/>
    </location>
</feature>
<organism evidence="2 3">
    <name type="scientific">Ophiophagus hannah</name>
    <name type="common">King cobra</name>
    <name type="synonym">Naja hannah</name>
    <dbReference type="NCBI Taxonomy" id="8665"/>
    <lineage>
        <taxon>Eukaryota</taxon>
        <taxon>Metazoa</taxon>
        <taxon>Chordata</taxon>
        <taxon>Craniata</taxon>
        <taxon>Vertebrata</taxon>
        <taxon>Euteleostomi</taxon>
        <taxon>Lepidosauria</taxon>
        <taxon>Squamata</taxon>
        <taxon>Bifurcata</taxon>
        <taxon>Unidentata</taxon>
        <taxon>Episquamata</taxon>
        <taxon>Toxicofera</taxon>
        <taxon>Serpentes</taxon>
        <taxon>Colubroidea</taxon>
        <taxon>Elapidae</taxon>
        <taxon>Elapinae</taxon>
        <taxon>Ophiophagus</taxon>
    </lineage>
</organism>
<protein>
    <submittedName>
        <fullName evidence="2">CshA</fullName>
    </submittedName>
</protein>
<sequence length="153" mass="17031">MGLSSSRILPDQSYSTVATFKICGLQLPEFPCSRCFGTAIPKHSDSRPSTMPFRLIGISPPADIKSVGREEEGGRKEGDREGRKGGRKEEGGRRKEGKKEGRKKEGEGGRRQSRKKGRGREGGRSKETESIGRVGRKEERGRKMEGEGRKERR</sequence>
<comment type="caution">
    <text evidence="2">The sequence shown here is derived from an EMBL/GenBank/DDBJ whole genome shotgun (WGS) entry which is preliminary data.</text>
</comment>
<feature type="region of interest" description="Disordered" evidence="1">
    <location>
        <begin position="40"/>
        <end position="153"/>
    </location>
</feature>
<evidence type="ECO:0000313" key="3">
    <source>
        <dbReference type="Proteomes" id="UP000018936"/>
    </source>
</evidence>